<dbReference type="PANTHER" id="PTHR42718">
    <property type="entry name" value="MAJOR FACILITATOR SUPERFAMILY MULTIDRUG TRANSPORTER MFSC"/>
    <property type="match status" value="1"/>
</dbReference>
<feature type="transmembrane region" description="Helical" evidence="7">
    <location>
        <begin position="252"/>
        <end position="275"/>
    </location>
</feature>
<feature type="transmembrane region" description="Helical" evidence="7">
    <location>
        <begin position="212"/>
        <end position="231"/>
    </location>
</feature>
<keyword evidence="4 7" id="KW-0812">Transmembrane</keyword>
<reference evidence="10" key="1">
    <citation type="journal article" date="2019" name="Int. J. Syst. Evol. Microbiol.">
        <title>The Global Catalogue of Microorganisms (GCM) 10K type strain sequencing project: providing services to taxonomists for standard genome sequencing and annotation.</title>
        <authorList>
            <consortium name="The Broad Institute Genomics Platform"/>
            <consortium name="The Broad Institute Genome Sequencing Center for Infectious Disease"/>
            <person name="Wu L."/>
            <person name="Ma J."/>
        </authorList>
    </citation>
    <scope>NUCLEOTIDE SEQUENCE [LARGE SCALE GENOMIC DNA]</scope>
    <source>
        <strain evidence="10">KCTC 32239</strain>
    </source>
</reference>
<evidence type="ECO:0000256" key="1">
    <source>
        <dbReference type="ARBA" id="ARBA00004651"/>
    </source>
</evidence>
<evidence type="ECO:0000313" key="10">
    <source>
        <dbReference type="Proteomes" id="UP000619761"/>
    </source>
</evidence>
<feature type="transmembrane region" description="Helical" evidence="7">
    <location>
        <begin position="31"/>
        <end position="47"/>
    </location>
</feature>
<feature type="transmembrane region" description="Helical" evidence="7">
    <location>
        <begin position="341"/>
        <end position="360"/>
    </location>
</feature>
<protein>
    <submittedName>
        <fullName evidence="9">MFS transporter</fullName>
    </submittedName>
</protein>
<dbReference type="PRINTS" id="PR01036">
    <property type="entry name" value="TCRTETB"/>
</dbReference>
<sequence>MLLSSLGTSIANIGLPTLASAFSASFQNVQWVVIAYLLAMTVLVVTMGRLGDLLGRRRLLLMGLVVFSLASVACGLANDLWLLICARLIQGAGAAAMMALTMAFVGDIVPKDKAGSAMGLLGTMSAIGTALGPSLGGVLIAYLGWRAIFLINLSLGIVALVMAYCYLPSQRPLAERSRFDSQHFDLGGISSLAIALMLYSLAVTLGHGNFGLVNLALLMGAALGVWVFIVIERRAVSPLVHLGLFRNPLLNAGFVSSTLVATVIMATLVVGPFYLTGALGLNAAGAGLLMSAGPIVSALTGVPAGRIVDRFGTESTSILGLVGMLLGASLLVIMPTHIAGYLAPLILMTVGYALFQVANNTSVMAAGTSDQRGLVSGMLNLSRNLGLITGASVMGAVYAYGVKRAGDIHSEAVVAGMHWVFTLATILIAIALVVTALARRFSVRVAS</sequence>
<gene>
    <name evidence="9" type="ORF">GCM10011613_20120</name>
</gene>
<dbReference type="Proteomes" id="UP000619761">
    <property type="component" value="Unassembled WGS sequence"/>
</dbReference>
<accession>A0ABQ3B168</accession>
<proteinExistence type="predicted"/>
<dbReference type="SUPFAM" id="SSF103473">
    <property type="entry name" value="MFS general substrate transporter"/>
    <property type="match status" value="1"/>
</dbReference>
<feature type="transmembrane region" description="Helical" evidence="7">
    <location>
        <begin position="188"/>
        <end position="206"/>
    </location>
</feature>
<evidence type="ECO:0000313" key="9">
    <source>
        <dbReference type="EMBL" id="GGY74643.1"/>
    </source>
</evidence>
<keyword evidence="10" id="KW-1185">Reference proteome</keyword>
<feature type="domain" description="Major facilitator superfamily (MFS) profile" evidence="8">
    <location>
        <begin position="1"/>
        <end position="443"/>
    </location>
</feature>
<dbReference type="InterPro" id="IPR020846">
    <property type="entry name" value="MFS_dom"/>
</dbReference>
<evidence type="ECO:0000256" key="2">
    <source>
        <dbReference type="ARBA" id="ARBA00022448"/>
    </source>
</evidence>
<dbReference type="EMBL" id="BMYZ01000001">
    <property type="protein sequence ID" value="GGY74643.1"/>
    <property type="molecule type" value="Genomic_DNA"/>
</dbReference>
<dbReference type="Gene3D" id="1.20.1250.20">
    <property type="entry name" value="MFS general substrate transporter like domains"/>
    <property type="match status" value="1"/>
</dbReference>
<keyword evidence="3" id="KW-1003">Cell membrane</keyword>
<name>A0ABQ3B168_9GAMM</name>
<evidence type="ECO:0000256" key="5">
    <source>
        <dbReference type="ARBA" id="ARBA00022989"/>
    </source>
</evidence>
<keyword evidence="2" id="KW-0813">Transport</keyword>
<evidence type="ECO:0000256" key="4">
    <source>
        <dbReference type="ARBA" id="ARBA00022692"/>
    </source>
</evidence>
<dbReference type="PROSITE" id="PS50850">
    <property type="entry name" value="MFS"/>
    <property type="match status" value="1"/>
</dbReference>
<dbReference type="InterPro" id="IPR036259">
    <property type="entry name" value="MFS_trans_sf"/>
</dbReference>
<dbReference type="PANTHER" id="PTHR42718:SF46">
    <property type="entry name" value="BLR6921 PROTEIN"/>
    <property type="match status" value="1"/>
</dbReference>
<feature type="transmembrane region" description="Helical" evidence="7">
    <location>
        <begin position="88"/>
        <end position="109"/>
    </location>
</feature>
<feature type="transmembrane region" description="Helical" evidence="7">
    <location>
        <begin position="316"/>
        <end position="335"/>
    </location>
</feature>
<evidence type="ECO:0000256" key="3">
    <source>
        <dbReference type="ARBA" id="ARBA00022475"/>
    </source>
</evidence>
<feature type="transmembrane region" description="Helical" evidence="7">
    <location>
        <begin position="148"/>
        <end position="167"/>
    </location>
</feature>
<comment type="subcellular location">
    <subcellularLocation>
        <location evidence="1">Cell membrane</location>
        <topology evidence="1">Multi-pass membrane protein</topology>
    </subcellularLocation>
</comment>
<evidence type="ECO:0000259" key="8">
    <source>
        <dbReference type="PROSITE" id="PS50850"/>
    </source>
</evidence>
<keyword evidence="6 7" id="KW-0472">Membrane</keyword>
<comment type="caution">
    <text evidence="9">The sequence shown here is derived from an EMBL/GenBank/DDBJ whole genome shotgun (WGS) entry which is preliminary data.</text>
</comment>
<organism evidence="9 10">
    <name type="scientific">Cellvibrio zantedeschiae</name>
    <dbReference type="NCBI Taxonomy" id="1237077"/>
    <lineage>
        <taxon>Bacteria</taxon>
        <taxon>Pseudomonadati</taxon>
        <taxon>Pseudomonadota</taxon>
        <taxon>Gammaproteobacteria</taxon>
        <taxon>Cellvibrionales</taxon>
        <taxon>Cellvibrionaceae</taxon>
        <taxon>Cellvibrio</taxon>
    </lineage>
</organism>
<evidence type="ECO:0000256" key="6">
    <source>
        <dbReference type="ARBA" id="ARBA00023136"/>
    </source>
</evidence>
<feature type="transmembrane region" description="Helical" evidence="7">
    <location>
        <begin position="281"/>
        <end position="304"/>
    </location>
</feature>
<feature type="transmembrane region" description="Helical" evidence="7">
    <location>
        <begin position="412"/>
        <end position="438"/>
    </location>
</feature>
<keyword evidence="5 7" id="KW-1133">Transmembrane helix</keyword>
<feature type="transmembrane region" description="Helical" evidence="7">
    <location>
        <begin position="121"/>
        <end position="142"/>
    </location>
</feature>
<evidence type="ECO:0000256" key="7">
    <source>
        <dbReference type="SAM" id="Phobius"/>
    </source>
</evidence>
<feature type="transmembrane region" description="Helical" evidence="7">
    <location>
        <begin position="381"/>
        <end position="400"/>
    </location>
</feature>
<dbReference type="Pfam" id="PF07690">
    <property type="entry name" value="MFS_1"/>
    <property type="match status" value="1"/>
</dbReference>
<feature type="transmembrane region" description="Helical" evidence="7">
    <location>
        <begin position="59"/>
        <end position="82"/>
    </location>
</feature>
<dbReference type="CDD" id="cd17321">
    <property type="entry name" value="MFS_MMR_MDR_like"/>
    <property type="match status" value="1"/>
</dbReference>
<dbReference type="InterPro" id="IPR011701">
    <property type="entry name" value="MFS"/>
</dbReference>
<dbReference type="Gene3D" id="1.20.1720.10">
    <property type="entry name" value="Multidrug resistance protein D"/>
    <property type="match status" value="1"/>
</dbReference>